<proteinExistence type="predicted"/>
<keyword evidence="1" id="KW-0175">Coiled coil</keyword>
<dbReference type="GO" id="GO:0044550">
    <property type="term" value="P:secondary metabolite biosynthetic process"/>
    <property type="evidence" value="ECO:0007669"/>
    <property type="project" value="TreeGrafter"/>
</dbReference>
<dbReference type="Pfam" id="PF13193">
    <property type="entry name" value="AMP-binding_C"/>
    <property type="match status" value="1"/>
</dbReference>
<organism evidence="4 5">
    <name type="scientific">Pectobacterium betavasculorum</name>
    <dbReference type="NCBI Taxonomy" id="55207"/>
    <lineage>
        <taxon>Bacteria</taxon>
        <taxon>Pseudomonadati</taxon>
        <taxon>Pseudomonadota</taxon>
        <taxon>Gammaproteobacteria</taxon>
        <taxon>Enterobacterales</taxon>
        <taxon>Pectobacteriaceae</taxon>
        <taxon>Pectobacterium</taxon>
    </lineage>
</organism>
<dbReference type="InterPro" id="IPR045851">
    <property type="entry name" value="AMP-bd_C_sf"/>
</dbReference>
<feature type="coiled-coil region" evidence="1">
    <location>
        <begin position="612"/>
        <end position="642"/>
    </location>
</feature>
<evidence type="ECO:0000259" key="2">
    <source>
        <dbReference type="Pfam" id="PF00501"/>
    </source>
</evidence>
<comment type="caution">
    <text evidence="4">The sequence shown here is derived from an EMBL/GenBank/DDBJ whole genome shotgun (WGS) entry which is preliminary data.</text>
</comment>
<dbReference type="AlphaFoldDB" id="A0A093RCX8"/>
<dbReference type="PROSITE" id="PS00455">
    <property type="entry name" value="AMP_BINDING"/>
    <property type="match status" value="1"/>
</dbReference>
<feature type="domain" description="AMP-dependent synthetase/ligase" evidence="2">
    <location>
        <begin position="222"/>
        <end position="565"/>
    </location>
</feature>
<protein>
    <submittedName>
        <fullName evidence="4">Peptide synthetase</fullName>
    </submittedName>
</protein>
<dbReference type="EMBL" id="JQHM01000018">
    <property type="protein sequence ID" value="KFX00580.1"/>
    <property type="molecule type" value="Genomic_DNA"/>
</dbReference>
<dbReference type="PANTHER" id="PTHR45527">
    <property type="entry name" value="NONRIBOSOMAL PEPTIDE SYNTHETASE"/>
    <property type="match status" value="1"/>
</dbReference>
<dbReference type="Gene3D" id="3.30.300.30">
    <property type="match status" value="1"/>
</dbReference>
<sequence>MTGSNDVIGNLLADIQQPTAFGQRVGAAHGEQRDSGELSQQYPASLVCAAWSWLLYKYSGEEQVCAAFVTPDLPDNVRPLIAHFQQRDRLVSEWIAEVGASCDPLPESAILADETLHALFSSVLIVGEIVSLPVAVQKVVQKVALIVEVQNDRLILTAPDGQLDNRQLQCIARHLTRLLDGLMAQRWERLAQIRLSSLVAPLPNRALTSALHDELLARLTQAARQDRVAIRFQERVISYRELLQRVALIQGMLATQGITAGQRVGLHLSRQPDTVAALLACLFSQVTFVPLEPDFPGERLQAIQQEAALAAVLQDGYTGGSLTFGCPLLNLCDLPHAERAPSASVQLAQTGGPETAAYMMFTSGSTGKPKGVVIGQRALQTFIHASVERLALTDNANWLLITTLAFDISMLEVFAPLWVGGVLHLTTHEEYKDPQAVAAYLQDRQEINVLQATPAFWRMMFKAGWQGKSDLVALCGGEALDLRLAQRLVSRCKTLWNCYGPTEATIWSQMAQIDGAVLENQHTVALGNTLAGYQHLVIDDDRHPLAEGMVGELCILGDALSSGYWQRDDLTQDRFIQQEESGQRMYRTGDKVRLLGDDRYQYLGRFDDQVKLRGFRIELGEIEAQLKRIEQVQDAAVKLQGEGDDAVLVGYVEYKPDSEMTKLALRKQLHQFLPAYMVPGRIVTLDKLPKTGSGKVDRKRLTDV</sequence>
<dbReference type="Proteomes" id="UP000032874">
    <property type="component" value="Unassembled WGS sequence"/>
</dbReference>
<dbReference type="eggNOG" id="COG1020">
    <property type="taxonomic scope" value="Bacteria"/>
</dbReference>
<evidence type="ECO:0000259" key="3">
    <source>
        <dbReference type="Pfam" id="PF13193"/>
    </source>
</evidence>
<dbReference type="GO" id="GO:0005737">
    <property type="term" value="C:cytoplasm"/>
    <property type="evidence" value="ECO:0007669"/>
    <property type="project" value="TreeGrafter"/>
</dbReference>
<name>A0A093RCX8_9GAMM</name>
<dbReference type="GO" id="GO:0043041">
    <property type="term" value="P:amino acid activation for nonribosomal peptide biosynthetic process"/>
    <property type="evidence" value="ECO:0007669"/>
    <property type="project" value="TreeGrafter"/>
</dbReference>
<reference evidence="4 5" key="1">
    <citation type="submission" date="2014-08" db="EMBL/GenBank/DDBJ databases">
        <title>Genome sequences of NCPPB Pectobacterium isolates.</title>
        <authorList>
            <person name="Glover R.H."/>
            <person name="Sapp M."/>
            <person name="Elphinstone J."/>
        </authorList>
    </citation>
    <scope>NUCLEOTIDE SEQUENCE [LARGE SCALE GENOMIC DNA]</scope>
    <source>
        <strain evidence="4 5">NCPPB 2795</strain>
    </source>
</reference>
<dbReference type="InterPro" id="IPR010071">
    <property type="entry name" value="AA_adenyl_dom"/>
</dbReference>
<dbReference type="Pfam" id="PF00501">
    <property type="entry name" value="AMP-binding"/>
    <property type="match status" value="1"/>
</dbReference>
<accession>A0A093RCX8</accession>
<feature type="domain" description="AMP-binding enzyme C-terminal" evidence="3">
    <location>
        <begin position="621"/>
        <end position="695"/>
    </location>
</feature>
<dbReference type="NCBIfam" id="TIGR01733">
    <property type="entry name" value="AA-adenyl-dom"/>
    <property type="match status" value="1"/>
</dbReference>
<dbReference type="InterPro" id="IPR000873">
    <property type="entry name" value="AMP-dep_synth/lig_dom"/>
</dbReference>
<dbReference type="PANTHER" id="PTHR45527:SF1">
    <property type="entry name" value="FATTY ACID SYNTHASE"/>
    <property type="match status" value="1"/>
</dbReference>
<dbReference type="Gene3D" id="3.40.50.12780">
    <property type="entry name" value="N-terminal domain of ligase-like"/>
    <property type="match status" value="1"/>
</dbReference>
<dbReference type="GO" id="GO:0031177">
    <property type="term" value="F:phosphopantetheine binding"/>
    <property type="evidence" value="ECO:0007669"/>
    <property type="project" value="TreeGrafter"/>
</dbReference>
<dbReference type="RefSeq" id="WP_039325848.1">
    <property type="nucleotide sequence ID" value="NZ_JQHM01000018.1"/>
</dbReference>
<dbReference type="InterPro" id="IPR020845">
    <property type="entry name" value="AMP-binding_CS"/>
</dbReference>
<gene>
    <name evidence="4" type="ORF">KP22_19855</name>
</gene>
<evidence type="ECO:0000256" key="1">
    <source>
        <dbReference type="SAM" id="Coils"/>
    </source>
</evidence>
<dbReference type="InterPro" id="IPR042099">
    <property type="entry name" value="ANL_N_sf"/>
</dbReference>
<dbReference type="SUPFAM" id="SSF56801">
    <property type="entry name" value="Acetyl-CoA synthetase-like"/>
    <property type="match status" value="1"/>
</dbReference>
<evidence type="ECO:0000313" key="4">
    <source>
        <dbReference type="EMBL" id="KFX00580.1"/>
    </source>
</evidence>
<dbReference type="STRING" id="55207.KP22_19855"/>
<dbReference type="InterPro" id="IPR025110">
    <property type="entry name" value="AMP-bd_C"/>
</dbReference>
<evidence type="ECO:0000313" key="5">
    <source>
        <dbReference type="Proteomes" id="UP000032874"/>
    </source>
</evidence>